<organism evidence="3 4">
    <name type="scientific">Miscanthus lutarioriparius</name>
    <dbReference type="NCBI Taxonomy" id="422564"/>
    <lineage>
        <taxon>Eukaryota</taxon>
        <taxon>Viridiplantae</taxon>
        <taxon>Streptophyta</taxon>
        <taxon>Embryophyta</taxon>
        <taxon>Tracheophyta</taxon>
        <taxon>Spermatophyta</taxon>
        <taxon>Magnoliopsida</taxon>
        <taxon>Liliopsida</taxon>
        <taxon>Poales</taxon>
        <taxon>Poaceae</taxon>
        <taxon>PACMAD clade</taxon>
        <taxon>Panicoideae</taxon>
        <taxon>Andropogonodae</taxon>
        <taxon>Andropogoneae</taxon>
        <taxon>Saccharinae</taxon>
        <taxon>Miscanthus</taxon>
    </lineage>
</organism>
<dbReference type="InterPro" id="IPR036397">
    <property type="entry name" value="RNaseH_sf"/>
</dbReference>
<accession>A0A811MKY6</accession>
<comment type="caution">
    <text evidence="3">The sequence shown here is derived from an EMBL/GenBank/DDBJ whole genome shotgun (WGS) entry which is preliminary data.</text>
</comment>
<keyword evidence="4" id="KW-1185">Reference proteome</keyword>
<dbReference type="InterPro" id="IPR056671">
    <property type="entry name" value="DUF7769"/>
</dbReference>
<reference evidence="3" key="1">
    <citation type="submission" date="2020-10" db="EMBL/GenBank/DDBJ databases">
        <authorList>
            <person name="Han B."/>
            <person name="Lu T."/>
            <person name="Zhao Q."/>
            <person name="Huang X."/>
            <person name="Zhao Y."/>
        </authorList>
    </citation>
    <scope>NUCLEOTIDE SEQUENCE</scope>
</reference>
<evidence type="ECO:0000259" key="2">
    <source>
        <dbReference type="Pfam" id="PF24964"/>
    </source>
</evidence>
<dbReference type="Proteomes" id="UP000604825">
    <property type="component" value="Unassembled WGS sequence"/>
</dbReference>
<evidence type="ECO:0000256" key="1">
    <source>
        <dbReference type="SAM" id="MobiDB-lite"/>
    </source>
</evidence>
<gene>
    <name evidence="3" type="ORF">NCGR_LOCUS3845</name>
</gene>
<feature type="compositionally biased region" description="Polar residues" evidence="1">
    <location>
        <begin position="183"/>
        <end position="192"/>
    </location>
</feature>
<name>A0A811MKY6_9POAL</name>
<proteinExistence type="predicted"/>
<feature type="domain" description="DUF7769" evidence="2">
    <location>
        <begin position="192"/>
        <end position="246"/>
    </location>
</feature>
<protein>
    <recommendedName>
        <fullName evidence="2">DUF7769 domain-containing protein</fullName>
    </recommendedName>
</protein>
<sequence length="796" mass="91179">MAIDLNTLSDPHGEVLLDLNEQPPYEQDQLYEDEAHLQDQHGHLLPDLNENPVYEQEDEIAHLQEDQLYEDESHLQGQPVHLDHNECLGLHVIDLNVAGSEGEQKHHKVIGVEEEHLQAACLNFDGPPHQFDLNFAPSDLQQQMHGMMEDMHDYGVYADAVDIVFDEEELEGSDVEEDHHANENNAHQSRNLTETERQQIYAALLERSNRRRLKRKATTIVAQMFQVSRYKVQRIWQRAKQCRAQGIPVDVRSRKPKRSGRKKLQIDLSEVLSVPLHRRSTIRSLAEAIGVKKSTLHRWFKKGLLRRHSSTLKPLLTEQNKRDRLQWCLSMLDPRTLPHEPKFRAMQNIIHMDEKWFNTTSKYTKYYMLPGEDDPHRTVQNKNRIGKVMLLSALGRPIYDDAGNCIFDGKIGLWPFVRKEQAKRRSRNRGRGTEVTKPIKVDRTTMRSYLIGKVLEAIVRRWPRELRGQTIYIQQDNAPSHVPEDDEEFARAVAHTGLDIRLVNQPANSPYLNESIIPEQKHSHIKSIYHKHSMTHIKPYKLGTEEYRYQNLIHADEDLMVDGIHVSKHLLQTCSHYWGQVHPGSIVWGHHRRAEGQILVGSPGTGHRGPLHGQIRPVRDHGTFGGHPYAVRVDLHARVFILGVEHIQDALSVDAQATPSYMAVAHRDRVFGVTLDLNVGWLHNTLHTIIIVAYLGATLMPAVPPSAAVPPVTPRAPAATRLAGTRTRAVRGRLEEEPGNQIWRDGAHSGKGWELRIETEQGRWGRLGRRMRCGRGKEWMRRGRLRVPPAETSGGE</sequence>
<dbReference type="OrthoDB" id="675066at2759"/>
<dbReference type="PANTHER" id="PTHR47169:SF2">
    <property type="entry name" value="OS01G0541250 PROTEIN"/>
    <property type="match status" value="1"/>
</dbReference>
<dbReference type="Gene3D" id="3.30.420.10">
    <property type="entry name" value="Ribonuclease H-like superfamily/Ribonuclease H"/>
    <property type="match status" value="1"/>
</dbReference>
<dbReference type="EMBL" id="CAJGYO010000001">
    <property type="protein sequence ID" value="CAD6206104.1"/>
    <property type="molecule type" value="Genomic_DNA"/>
</dbReference>
<dbReference type="Pfam" id="PF24964">
    <property type="entry name" value="DUF7769"/>
    <property type="match status" value="1"/>
</dbReference>
<dbReference type="PANTHER" id="PTHR47169">
    <property type="entry name" value="OS01G0541250 PROTEIN"/>
    <property type="match status" value="1"/>
</dbReference>
<feature type="region of interest" description="Disordered" evidence="1">
    <location>
        <begin position="170"/>
        <end position="193"/>
    </location>
</feature>
<evidence type="ECO:0000313" key="3">
    <source>
        <dbReference type="EMBL" id="CAD6206104.1"/>
    </source>
</evidence>
<evidence type="ECO:0000313" key="4">
    <source>
        <dbReference type="Proteomes" id="UP000604825"/>
    </source>
</evidence>
<dbReference type="AlphaFoldDB" id="A0A811MKY6"/>
<dbReference type="GO" id="GO:0003676">
    <property type="term" value="F:nucleic acid binding"/>
    <property type="evidence" value="ECO:0007669"/>
    <property type="project" value="InterPro"/>
</dbReference>